<dbReference type="Gene3D" id="3.40.50.1580">
    <property type="entry name" value="Nucleoside phosphorylase domain"/>
    <property type="match status" value="1"/>
</dbReference>
<dbReference type="PROSITE" id="PS50005">
    <property type="entry name" value="TPR"/>
    <property type="match status" value="1"/>
</dbReference>
<feature type="compositionally biased region" description="Basic and acidic residues" evidence="2">
    <location>
        <begin position="1195"/>
        <end position="1208"/>
    </location>
</feature>
<dbReference type="InterPro" id="IPR000845">
    <property type="entry name" value="Nucleoside_phosphorylase_d"/>
</dbReference>
<evidence type="ECO:0000313" key="4">
    <source>
        <dbReference type="EMBL" id="KAK4506031.1"/>
    </source>
</evidence>
<reference evidence="4 5" key="1">
    <citation type="journal article" date="2023" name="G3 (Bethesda)">
        <title>A chromosome-level genome assembly of Zasmidium syzygii isolated from banana leaves.</title>
        <authorList>
            <person name="van Westerhoven A.C."/>
            <person name="Mehrabi R."/>
            <person name="Talebi R."/>
            <person name="Steentjes M.B.F."/>
            <person name="Corcolon B."/>
            <person name="Chong P.A."/>
            <person name="Kema G.H.J."/>
            <person name="Seidl M.F."/>
        </authorList>
    </citation>
    <scope>NUCLEOTIDE SEQUENCE [LARGE SCALE GENOMIC DNA]</scope>
    <source>
        <strain evidence="4 5">P124</strain>
    </source>
</reference>
<feature type="compositionally biased region" description="Acidic residues" evidence="2">
    <location>
        <begin position="1170"/>
        <end position="1181"/>
    </location>
</feature>
<sequence length="1208" mass="136144">MNSFPLDSYQVGILCALPLEKAAVEAALDEEHDRPQGIPEKDEHSYTFGRIGIHNVVIACLPDGMTGKASAANVGTDVMRTFPIKVGLMVGIGGGAPSKANDIRLGDVVVGRPQGVHGGVIQYDFGKELPNGFSRTNTLSKPPPALLSALAGLRAKHERPKWNKMPEHLAKITEEMGTEYQFPGAENDVLFESTYNHVGGAESACDAAESSQRCDFSRVVQRPERKNPSVPVIHYGNVASADKVMRHAPERDRIAKELSALCFEMEAAGLDENFRCLVIRGICDYSDSHKHKGWQRYAASTAAAFAKELLSFIRPQGLDGMKPAGVSKETAISTVDIKTRKTLSAPSNENNKKWLMIYDNVDRDWTRGNDRDAYEINDFLPDCDHGNVIVTTRLSNLLGSKKRLRLDRVSNEQAQRILEARAGKSLPDAQPLIERLGGLPLALAQAGCFLRKPLTVSKYLEMYEQTWTRLMHSQQQFPLEEYLERSLLTTWVLSYEQVLRESPTAAGVLRLWAYLDNADLWFDLLAVSSAEVVELQWPMWYSSLVHDELTFHDRMNVLLAYSLASVSASGEGYSVHRVVHDWTRHQIGTAIERGQLYQMAIYLISTHTDSADEELERRLLPHARQVAKNIQPGCTETAIESLSRIAELLDNWDESAVSARLYEHILAVCQTTLGPDHDRTLRITGIAADVHTKAGLGAHASVLYKRALESYRSRDEERSADALDTLHRLAVLDRDHGQPDFARSRYEEALRGYEDLYGHDHEKTYLIANEIARSCYRVKSRRTLELLELSLQGKKSRLGRSHWRTVVNSYQLGHVQHQRKSYPRAEEYFGEALEFHEVNERRRKWIDTRFAIPALWCLSTMYMRQKRFQETEDTLLRLRKLIVDYHGTKEDTFTAPMHLLSWVYRHLNKLEEAEEVLTHLLDLHGAAFGIENEDSNHMLMELGRVRLRMGKLKDAFRSFERAGEVANEDTGDAQAHVQSSIEFCRKHFLSERELRVVLASLDYPDHADSAIDGSLDKFVTERIRSQEAKRLSYISRLPVPTSSKATSPSAGSKKSPVTARTSTPSKPRGFRFAAGIEESQSTPSGLSSKVGYCDQHSRFNCDVLASSVSPEFSSTLSDLPPGQEPIPDRVVPEHPLGRDDEPDQHVYVEETNDSGLDSKDEPDRHVYMEETNDSEPNPEDDAAMKVRQNQTSEIPMEREDMFSKELKP</sequence>
<feature type="region of interest" description="Disordered" evidence="2">
    <location>
        <begin position="1039"/>
        <end position="1069"/>
    </location>
</feature>
<evidence type="ECO:0000256" key="2">
    <source>
        <dbReference type="SAM" id="MobiDB-lite"/>
    </source>
</evidence>
<proteinExistence type="predicted"/>
<dbReference type="InterPro" id="IPR019734">
    <property type="entry name" value="TPR_rpt"/>
</dbReference>
<dbReference type="Pfam" id="PF13374">
    <property type="entry name" value="TPR_10"/>
    <property type="match status" value="1"/>
</dbReference>
<dbReference type="PANTHER" id="PTHR46082">
    <property type="entry name" value="ATP/GTP-BINDING PROTEIN-RELATED"/>
    <property type="match status" value="1"/>
</dbReference>
<keyword evidence="5" id="KW-1185">Reference proteome</keyword>
<accession>A0ABR0EY61</accession>
<keyword evidence="1" id="KW-0802">TPR repeat</keyword>
<feature type="repeat" description="TPR" evidence="1">
    <location>
        <begin position="936"/>
        <end position="969"/>
    </location>
</feature>
<feature type="region of interest" description="Disordered" evidence="2">
    <location>
        <begin position="1111"/>
        <end position="1208"/>
    </location>
</feature>
<dbReference type="SUPFAM" id="SSF53167">
    <property type="entry name" value="Purine and uridine phosphorylases"/>
    <property type="match status" value="1"/>
</dbReference>
<evidence type="ECO:0000259" key="3">
    <source>
        <dbReference type="Pfam" id="PF01048"/>
    </source>
</evidence>
<feature type="compositionally biased region" description="Basic and acidic residues" evidence="2">
    <location>
        <begin position="1156"/>
        <end position="1168"/>
    </location>
</feature>
<protein>
    <recommendedName>
        <fullName evidence="3">Nucleoside phosphorylase domain-containing protein</fullName>
    </recommendedName>
</protein>
<feature type="domain" description="Nucleoside phosphorylase" evidence="3">
    <location>
        <begin position="11"/>
        <end position="308"/>
    </location>
</feature>
<dbReference type="SUPFAM" id="SSF48452">
    <property type="entry name" value="TPR-like"/>
    <property type="match status" value="2"/>
</dbReference>
<gene>
    <name evidence="4" type="ORF">PRZ48_003996</name>
</gene>
<dbReference type="Pfam" id="PF01048">
    <property type="entry name" value="PNP_UDP_1"/>
    <property type="match status" value="1"/>
</dbReference>
<name>A0ABR0EY61_ZASCE</name>
<evidence type="ECO:0000256" key="1">
    <source>
        <dbReference type="PROSITE-ProRule" id="PRU00339"/>
    </source>
</evidence>
<feature type="compositionally biased region" description="Polar residues" evidence="2">
    <location>
        <begin position="1040"/>
        <end position="1052"/>
    </location>
</feature>
<organism evidence="4 5">
    <name type="scientific">Zasmidium cellare</name>
    <name type="common">Wine cellar mold</name>
    <name type="synonym">Racodium cellare</name>
    <dbReference type="NCBI Taxonomy" id="395010"/>
    <lineage>
        <taxon>Eukaryota</taxon>
        <taxon>Fungi</taxon>
        <taxon>Dikarya</taxon>
        <taxon>Ascomycota</taxon>
        <taxon>Pezizomycotina</taxon>
        <taxon>Dothideomycetes</taxon>
        <taxon>Dothideomycetidae</taxon>
        <taxon>Mycosphaerellales</taxon>
        <taxon>Mycosphaerellaceae</taxon>
        <taxon>Zasmidium</taxon>
    </lineage>
</organism>
<dbReference type="InterPro" id="IPR035994">
    <property type="entry name" value="Nucleoside_phosphorylase_sf"/>
</dbReference>
<dbReference type="InterPro" id="IPR053137">
    <property type="entry name" value="NLR-like"/>
</dbReference>
<dbReference type="Gene3D" id="1.25.40.10">
    <property type="entry name" value="Tetratricopeptide repeat domain"/>
    <property type="match status" value="2"/>
</dbReference>
<dbReference type="InterPro" id="IPR027417">
    <property type="entry name" value="P-loop_NTPase"/>
</dbReference>
<feature type="compositionally biased region" description="Basic and acidic residues" evidence="2">
    <location>
        <begin position="1126"/>
        <end position="1148"/>
    </location>
</feature>
<evidence type="ECO:0000313" key="5">
    <source>
        <dbReference type="Proteomes" id="UP001305779"/>
    </source>
</evidence>
<dbReference type="InterPro" id="IPR011990">
    <property type="entry name" value="TPR-like_helical_dom_sf"/>
</dbReference>
<dbReference type="Proteomes" id="UP001305779">
    <property type="component" value="Unassembled WGS sequence"/>
</dbReference>
<comment type="caution">
    <text evidence="4">The sequence shown here is derived from an EMBL/GenBank/DDBJ whole genome shotgun (WGS) entry which is preliminary data.</text>
</comment>
<dbReference type="PANTHER" id="PTHR46082:SF11">
    <property type="entry name" value="AAA+ ATPASE DOMAIN-CONTAINING PROTEIN-RELATED"/>
    <property type="match status" value="1"/>
</dbReference>
<dbReference type="EMBL" id="JAXOVC010000002">
    <property type="protein sequence ID" value="KAK4506031.1"/>
    <property type="molecule type" value="Genomic_DNA"/>
</dbReference>
<dbReference type="SUPFAM" id="SSF52540">
    <property type="entry name" value="P-loop containing nucleoside triphosphate hydrolases"/>
    <property type="match status" value="1"/>
</dbReference>